<keyword evidence="11" id="KW-1185">Reference proteome</keyword>
<reference evidence="10 11" key="1">
    <citation type="submission" date="2020-07" db="EMBL/GenBank/DDBJ databases">
        <authorList>
            <person name="Feng X."/>
        </authorList>
    </citation>
    <scope>NUCLEOTIDE SEQUENCE [LARGE SCALE GENOMIC DNA]</scope>
    <source>
        <strain evidence="10 11">JCM23202</strain>
    </source>
</reference>
<organism evidence="10 11">
    <name type="scientific">Pelagicoccus albus</name>
    <dbReference type="NCBI Taxonomy" id="415222"/>
    <lineage>
        <taxon>Bacteria</taxon>
        <taxon>Pseudomonadati</taxon>
        <taxon>Verrucomicrobiota</taxon>
        <taxon>Opitutia</taxon>
        <taxon>Puniceicoccales</taxon>
        <taxon>Pelagicoccaceae</taxon>
        <taxon>Pelagicoccus</taxon>
    </lineage>
</organism>
<dbReference type="InterPro" id="IPR035952">
    <property type="entry name" value="Rhomboid-like_sf"/>
</dbReference>
<comment type="caution">
    <text evidence="10">The sequence shown here is derived from an EMBL/GenBank/DDBJ whole genome shotgun (WGS) entry which is preliminary data.</text>
</comment>
<dbReference type="RefSeq" id="WP_185658498.1">
    <property type="nucleotide sequence ID" value="NZ_CAWPOO010000001.1"/>
</dbReference>
<dbReference type="PANTHER" id="PTHR43066:SF1">
    <property type="entry name" value="RHOMBOID PROTEIN 2"/>
    <property type="match status" value="1"/>
</dbReference>
<evidence type="ECO:0000259" key="9">
    <source>
        <dbReference type="Pfam" id="PF01694"/>
    </source>
</evidence>
<gene>
    <name evidence="10" type="ORF">H5P27_00900</name>
</gene>
<feature type="transmembrane region" description="Helical" evidence="8">
    <location>
        <begin position="109"/>
        <end position="128"/>
    </location>
</feature>
<evidence type="ECO:0000256" key="6">
    <source>
        <dbReference type="ARBA" id="ARBA00022989"/>
    </source>
</evidence>
<sequence>MSNFNSKLRGLLYLVGFIWAAFALDQLTPINLLGYGILPRDPSRLWGVLLWPFLHANLSHIGNNTITLLVFGAIISLRSSSKRFLLVSFLITLYGGLGVWLFGRPELHVGASGLVFGYFGYILTSGIYDGKISSVLISTAVMILFGGMIWGILPTQARVSWEGHLFGFLAGVVLAVRSKPRRKRF</sequence>
<dbReference type="Proteomes" id="UP000526501">
    <property type="component" value="Unassembled WGS sequence"/>
</dbReference>
<comment type="subcellular location">
    <subcellularLocation>
        <location evidence="1">Membrane</location>
        <topology evidence="1">Multi-pass membrane protein</topology>
    </subcellularLocation>
</comment>
<evidence type="ECO:0000256" key="5">
    <source>
        <dbReference type="ARBA" id="ARBA00022801"/>
    </source>
</evidence>
<evidence type="ECO:0000313" key="11">
    <source>
        <dbReference type="Proteomes" id="UP000526501"/>
    </source>
</evidence>
<dbReference type="AlphaFoldDB" id="A0A7X1B322"/>
<feature type="transmembrane region" description="Helical" evidence="8">
    <location>
        <begin position="135"/>
        <end position="153"/>
    </location>
</feature>
<keyword evidence="6 8" id="KW-1133">Transmembrane helix</keyword>
<evidence type="ECO:0000256" key="8">
    <source>
        <dbReference type="SAM" id="Phobius"/>
    </source>
</evidence>
<comment type="similarity">
    <text evidence="2">Belongs to the peptidase S54 family.</text>
</comment>
<dbReference type="SUPFAM" id="SSF144091">
    <property type="entry name" value="Rhomboid-like"/>
    <property type="match status" value="1"/>
</dbReference>
<dbReference type="GO" id="GO:0004252">
    <property type="term" value="F:serine-type endopeptidase activity"/>
    <property type="evidence" value="ECO:0007669"/>
    <property type="project" value="InterPro"/>
</dbReference>
<evidence type="ECO:0000313" key="10">
    <source>
        <dbReference type="EMBL" id="MBC2604607.1"/>
    </source>
</evidence>
<feature type="domain" description="Peptidase S54 rhomboid" evidence="9">
    <location>
        <begin position="43"/>
        <end position="176"/>
    </location>
</feature>
<evidence type="ECO:0000256" key="3">
    <source>
        <dbReference type="ARBA" id="ARBA00022670"/>
    </source>
</evidence>
<dbReference type="Pfam" id="PF01694">
    <property type="entry name" value="Rhomboid"/>
    <property type="match status" value="1"/>
</dbReference>
<keyword evidence="5" id="KW-0378">Hydrolase</keyword>
<keyword evidence="7 8" id="KW-0472">Membrane</keyword>
<dbReference type="PANTHER" id="PTHR43066">
    <property type="entry name" value="RHOMBOID-RELATED PROTEIN"/>
    <property type="match status" value="1"/>
</dbReference>
<accession>A0A7X1B322</accession>
<keyword evidence="4 8" id="KW-0812">Transmembrane</keyword>
<protein>
    <submittedName>
        <fullName evidence="10">Rhomboid family intramembrane serine protease</fullName>
    </submittedName>
</protein>
<evidence type="ECO:0000256" key="1">
    <source>
        <dbReference type="ARBA" id="ARBA00004141"/>
    </source>
</evidence>
<feature type="transmembrane region" description="Helical" evidence="8">
    <location>
        <begin position="159"/>
        <end position="176"/>
    </location>
</feature>
<feature type="transmembrane region" description="Helical" evidence="8">
    <location>
        <begin position="12"/>
        <end position="38"/>
    </location>
</feature>
<dbReference type="GO" id="GO:0016020">
    <property type="term" value="C:membrane"/>
    <property type="evidence" value="ECO:0007669"/>
    <property type="project" value="UniProtKB-SubCell"/>
</dbReference>
<dbReference type="InterPro" id="IPR022764">
    <property type="entry name" value="Peptidase_S54_rhomboid_dom"/>
</dbReference>
<feature type="transmembrane region" description="Helical" evidence="8">
    <location>
        <begin position="58"/>
        <end position="77"/>
    </location>
</feature>
<evidence type="ECO:0000256" key="7">
    <source>
        <dbReference type="ARBA" id="ARBA00023136"/>
    </source>
</evidence>
<feature type="transmembrane region" description="Helical" evidence="8">
    <location>
        <begin position="84"/>
        <end position="103"/>
    </location>
</feature>
<name>A0A7X1B322_9BACT</name>
<evidence type="ECO:0000256" key="2">
    <source>
        <dbReference type="ARBA" id="ARBA00009045"/>
    </source>
</evidence>
<keyword evidence="3 10" id="KW-0645">Protease</keyword>
<dbReference type="Gene3D" id="1.20.1540.10">
    <property type="entry name" value="Rhomboid-like"/>
    <property type="match status" value="1"/>
</dbReference>
<dbReference type="EMBL" id="JACHVC010000001">
    <property type="protein sequence ID" value="MBC2604607.1"/>
    <property type="molecule type" value="Genomic_DNA"/>
</dbReference>
<evidence type="ECO:0000256" key="4">
    <source>
        <dbReference type="ARBA" id="ARBA00022692"/>
    </source>
</evidence>
<proteinExistence type="inferred from homology"/>
<dbReference type="GO" id="GO:0006508">
    <property type="term" value="P:proteolysis"/>
    <property type="evidence" value="ECO:0007669"/>
    <property type="project" value="UniProtKB-KW"/>
</dbReference>